<dbReference type="PIRSF" id="PIRSF001112">
    <property type="entry name" value="Epoxide_hydrolase"/>
    <property type="match status" value="1"/>
</dbReference>
<dbReference type="PANTHER" id="PTHR21661">
    <property type="entry name" value="EPOXIDE HYDROLASE 1-RELATED"/>
    <property type="match status" value="1"/>
</dbReference>
<comment type="catalytic activity">
    <reaction evidence="6">
        <text>cis-stilbene oxide + H2O = (1R,2R)-hydrobenzoin</text>
        <dbReference type="Rhea" id="RHEA:23900"/>
        <dbReference type="ChEBI" id="CHEBI:15377"/>
        <dbReference type="ChEBI" id="CHEBI:50004"/>
        <dbReference type="ChEBI" id="CHEBI:50014"/>
        <dbReference type="EC" id="3.3.2.9"/>
    </reaction>
</comment>
<gene>
    <name evidence="10" type="ORF">PHYEVI_LOCUS2816</name>
</gene>
<dbReference type="Proteomes" id="UP001153712">
    <property type="component" value="Chromosome 12"/>
</dbReference>
<evidence type="ECO:0000313" key="11">
    <source>
        <dbReference type="Proteomes" id="UP001153712"/>
    </source>
</evidence>
<evidence type="ECO:0000256" key="6">
    <source>
        <dbReference type="PIRNR" id="PIRNR001112"/>
    </source>
</evidence>
<comment type="similarity">
    <text evidence="3 6">Belongs to the peptidase S33 family.</text>
</comment>
<dbReference type="Gene3D" id="3.40.50.1820">
    <property type="entry name" value="alpha/beta hydrolase"/>
    <property type="match status" value="1"/>
</dbReference>
<feature type="active site" description="Proton acceptor" evidence="7">
    <location>
        <position position="434"/>
    </location>
</feature>
<keyword evidence="6" id="KW-0256">Endoplasmic reticulum</keyword>
<dbReference type="EC" id="3.3.2.9" evidence="6"/>
<keyword evidence="8" id="KW-0732">Signal</keyword>
<feature type="domain" description="Epoxide hydrolase N-terminal" evidence="9">
    <location>
        <begin position="51"/>
        <end position="160"/>
    </location>
</feature>
<keyword evidence="6" id="KW-0472">Membrane</keyword>
<dbReference type="SUPFAM" id="SSF53474">
    <property type="entry name" value="alpha/beta-Hydrolases"/>
    <property type="match status" value="1"/>
</dbReference>
<feature type="active site" description="Nucleophile" evidence="7">
    <location>
        <position position="226"/>
    </location>
</feature>
<keyword evidence="4 6" id="KW-0058">Aromatic hydrocarbons catabolism</keyword>
<evidence type="ECO:0000259" key="9">
    <source>
        <dbReference type="Pfam" id="PF06441"/>
    </source>
</evidence>
<evidence type="ECO:0000256" key="7">
    <source>
        <dbReference type="PIRSR" id="PIRSR001112-1"/>
    </source>
</evidence>
<dbReference type="GO" id="GO:0005789">
    <property type="term" value="C:endoplasmic reticulum membrane"/>
    <property type="evidence" value="ECO:0007669"/>
    <property type="project" value="UniProtKB-SubCell"/>
</dbReference>
<dbReference type="GO" id="GO:0033961">
    <property type="term" value="F:cis-stilbene-oxide hydrolase activity"/>
    <property type="evidence" value="ECO:0007669"/>
    <property type="project" value="UniProtKB-UniRule"/>
</dbReference>
<comment type="catalytic activity">
    <reaction evidence="1 6">
        <text>1-(4-methoxyphenyl)-N-methyl-N-[(3-methyloxetan-3-yl)methyl]methanamine + H2O = 2-{[(4-methoxybenzyl)(methyl)amino]methyl}-2-methylpropane-1,3-diol</text>
        <dbReference type="Rhea" id="RHEA:55764"/>
        <dbReference type="ChEBI" id="CHEBI:15377"/>
        <dbReference type="ChEBI" id="CHEBI:139161"/>
        <dbReference type="ChEBI" id="CHEBI:139164"/>
        <dbReference type="EC" id="3.3.2.9"/>
    </reaction>
</comment>
<keyword evidence="11" id="KW-1185">Reference proteome</keyword>
<feature type="signal peptide" evidence="8">
    <location>
        <begin position="1"/>
        <end position="23"/>
    </location>
</feature>
<dbReference type="InterPro" id="IPR000639">
    <property type="entry name" value="Epox_hydrolase-like"/>
</dbReference>
<dbReference type="InterPro" id="IPR029058">
    <property type="entry name" value="AB_hydrolase_fold"/>
</dbReference>
<feature type="chain" id="PRO_5040254655" description="Epoxide hydrolase" evidence="8">
    <location>
        <begin position="24"/>
        <end position="458"/>
    </location>
</feature>
<feature type="active site" description="Proton donor" evidence="7">
    <location>
        <position position="377"/>
    </location>
</feature>
<dbReference type="EMBL" id="OU900105">
    <property type="protein sequence ID" value="CAG9856393.1"/>
    <property type="molecule type" value="Genomic_DNA"/>
</dbReference>
<comment type="function">
    <text evidence="6">Catalyzes juvenile hormone hydrolysis.</text>
</comment>
<proteinExistence type="inferred from homology"/>
<dbReference type="InterPro" id="IPR016292">
    <property type="entry name" value="Epoxide_hydrolase"/>
</dbReference>
<dbReference type="PANTHER" id="PTHR21661:SF35">
    <property type="entry name" value="EPOXIDE HYDROLASE"/>
    <property type="match status" value="1"/>
</dbReference>
<keyword evidence="5 6" id="KW-0378">Hydrolase</keyword>
<dbReference type="InterPro" id="IPR010497">
    <property type="entry name" value="Epoxide_hydro_N"/>
</dbReference>
<sequence>MVGCKCLMPIMAIPIALVWFWAAKLMKEPSMPAYNESWWGPGEPRYIDDKIRPFEISVSDEILKDLKYRLEHTLPLQPALKGTKHTYGINTNLLQKVLHFWKNEYNWTEREAYLNQFPQFLVNIQGLDIHFIHVKPKVPKSIKVLPLLILHGWVGSVREMYEIIPKLTTPKQGKNFVFEVIVPSLPGFAFSDGAAKKGMGSFNSSVVMKNLMKRLGFERFYVQGTDWGASIVQAMSVMYPDKVIAMHSNMCIVNMFKGYVTNLIYAFYPTFLLDEEELKSAHMYTQSIDLSVWFYRIEETGYFHLQATKPDSLGVALRDSPIGLAAYLLEKFITLTKASYRGIDDGRLEETYGMTALIDNIMLYWITGSITTSMRIYAEHWSSEFPGNFDVDGISIQVPAGCARFEHDIVFYPKAVLKVKYPNLIHASFYEAGHFPALEVPDVLVDDIFEFFDKVMKL</sequence>
<comment type="subcellular location">
    <subcellularLocation>
        <location evidence="6">Endoplasmic reticulum membrane</location>
    </subcellularLocation>
    <subcellularLocation>
        <location evidence="2">Microsome membrane</location>
        <topology evidence="2">Single-pass membrane protein</topology>
    </subcellularLocation>
</comment>
<dbReference type="PRINTS" id="PR00412">
    <property type="entry name" value="EPOXHYDRLASE"/>
</dbReference>
<dbReference type="OrthoDB" id="7130006at2759"/>
<evidence type="ECO:0000313" key="10">
    <source>
        <dbReference type="EMBL" id="CAG9856393.1"/>
    </source>
</evidence>
<evidence type="ECO:0000256" key="2">
    <source>
        <dbReference type="ARBA" id="ARBA00004111"/>
    </source>
</evidence>
<evidence type="ECO:0000256" key="8">
    <source>
        <dbReference type="SAM" id="SignalP"/>
    </source>
</evidence>
<dbReference type="Pfam" id="PF06441">
    <property type="entry name" value="EHN"/>
    <property type="match status" value="1"/>
</dbReference>
<dbReference type="AlphaFoldDB" id="A0A9N9TK97"/>
<evidence type="ECO:0000256" key="1">
    <source>
        <dbReference type="ARBA" id="ARBA00000221"/>
    </source>
</evidence>
<organism evidence="10 11">
    <name type="scientific">Phyllotreta striolata</name>
    <name type="common">Striped flea beetle</name>
    <name type="synonym">Crioceris striolata</name>
    <dbReference type="NCBI Taxonomy" id="444603"/>
    <lineage>
        <taxon>Eukaryota</taxon>
        <taxon>Metazoa</taxon>
        <taxon>Ecdysozoa</taxon>
        <taxon>Arthropoda</taxon>
        <taxon>Hexapoda</taxon>
        <taxon>Insecta</taxon>
        <taxon>Pterygota</taxon>
        <taxon>Neoptera</taxon>
        <taxon>Endopterygota</taxon>
        <taxon>Coleoptera</taxon>
        <taxon>Polyphaga</taxon>
        <taxon>Cucujiformia</taxon>
        <taxon>Chrysomeloidea</taxon>
        <taxon>Chrysomelidae</taxon>
        <taxon>Galerucinae</taxon>
        <taxon>Alticini</taxon>
        <taxon>Phyllotreta</taxon>
    </lineage>
</organism>
<evidence type="ECO:0000256" key="4">
    <source>
        <dbReference type="ARBA" id="ARBA00022797"/>
    </source>
</evidence>
<evidence type="ECO:0000256" key="5">
    <source>
        <dbReference type="ARBA" id="ARBA00022801"/>
    </source>
</evidence>
<reference evidence="10" key="1">
    <citation type="submission" date="2022-01" db="EMBL/GenBank/DDBJ databases">
        <authorList>
            <person name="King R."/>
        </authorList>
    </citation>
    <scope>NUCLEOTIDE SEQUENCE</scope>
</reference>
<accession>A0A9N9TK97</accession>
<protein>
    <recommendedName>
        <fullName evidence="6">Epoxide hydrolase</fullName>
        <ecNumber evidence="6">3.3.2.9</ecNumber>
    </recommendedName>
</protein>
<name>A0A9N9TK97_PHYSR</name>
<dbReference type="GO" id="GO:0097176">
    <property type="term" value="P:epoxide metabolic process"/>
    <property type="evidence" value="ECO:0007669"/>
    <property type="project" value="TreeGrafter"/>
</dbReference>
<evidence type="ECO:0000256" key="3">
    <source>
        <dbReference type="ARBA" id="ARBA00010088"/>
    </source>
</evidence>